<keyword evidence="5" id="KW-1185">Reference proteome</keyword>
<sequence>MGRKGVAKLSVLACAALLTACGGEATVDNTDPTATVTPLTRPSSGATGTATATQRSEAARPTQSVGRDMPGREISEAPASPYSEQEQAYLDGLKDKGVKVDGVEGPLIGAAIDVCGENGGGVVTNAIAGQLIEQNRTELTAADAAQLITEQAKKAYC</sequence>
<dbReference type="PROSITE" id="PS51257">
    <property type="entry name" value="PROKAR_LIPOPROTEIN"/>
    <property type="match status" value="1"/>
</dbReference>
<evidence type="ECO:0000259" key="3">
    <source>
        <dbReference type="Pfam" id="PF05305"/>
    </source>
</evidence>
<organism evidence="4 5">
    <name type="scientific">Corynebacterium renale</name>
    <dbReference type="NCBI Taxonomy" id="1724"/>
    <lineage>
        <taxon>Bacteria</taxon>
        <taxon>Bacillati</taxon>
        <taxon>Actinomycetota</taxon>
        <taxon>Actinomycetes</taxon>
        <taxon>Mycobacteriales</taxon>
        <taxon>Corynebacteriaceae</taxon>
        <taxon>Corynebacterium</taxon>
    </lineage>
</organism>
<name>A0A2A9DMA0_9CORY</name>
<evidence type="ECO:0000313" key="4">
    <source>
        <dbReference type="EMBL" id="PFG27828.1"/>
    </source>
</evidence>
<accession>A0A2A9DMA0</accession>
<comment type="caution">
    <text evidence="4">The sequence shown here is derived from an EMBL/GenBank/DDBJ whole genome shotgun (WGS) entry which is preliminary data.</text>
</comment>
<dbReference type="OrthoDB" id="4427769at2"/>
<evidence type="ECO:0000256" key="2">
    <source>
        <dbReference type="SAM" id="SignalP"/>
    </source>
</evidence>
<feature type="domain" description="DUF732" evidence="3">
    <location>
        <begin position="86"/>
        <end position="157"/>
    </location>
</feature>
<dbReference type="AlphaFoldDB" id="A0A2A9DMA0"/>
<dbReference type="Proteomes" id="UP000221653">
    <property type="component" value="Unassembled WGS sequence"/>
</dbReference>
<protein>
    <recommendedName>
        <fullName evidence="3">DUF732 domain-containing protein</fullName>
    </recommendedName>
</protein>
<gene>
    <name evidence="4" type="ORF">ATK06_0907</name>
</gene>
<keyword evidence="2" id="KW-0732">Signal</keyword>
<dbReference type="Pfam" id="PF05305">
    <property type="entry name" value="DUF732"/>
    <property type="match status" value="1"/>
</dbReference>
<dbReference type="STRING" id="1724.GCA_001044175_02528"/>
<dbReference type="RefSeq" id="WP_053072876.1">
    <property type="nucleotide sequence ID" value="NZ_LDYE01000009.1"/>
</dbReference>
<evidence type="ECO:0000256" key="1">
    <source>
        <dbReference type="SAM" id="MobiDB-lite"/>
    </source>
</evidence>
<dbReference type="InterPro" id="IPR007969">
    <property type="entry name" value="DUF732"/>
</dbReference>
<feature type="chain" id="PRO_5012540968" description="DUF732 domain-containing protein" evidence="2">
    <location>
        <begin position="26"/>
        <end position="157"/>
    </location>
</feature>
<feature type="region of interest" description="Disordered" evidence="1">
    <location>
        <begin position="25"/>
        <end position="86"/>
    </location>
</feature>
<proteinExistence type="predicted"/>
<reference evidence="4 5" key="1">
    <citation type="submission" date="2017-10" db="EMBL/GenBank/DDBJ databases">
        <title>Sequencing the genomes of 1000 actinobacteria strains.</title>
        <authorList>
            <person name="Klenk H.-P."/>
        </authorList>
    </citation>
    <scope>NUCLEOTIDE SEQUENCE [LARGE SCALE GENOMIC DNA]</scope>
    <source>
        <strain evidence="4 5">DSM 20688</strain>
    </source>
</reference>
<evidence type="ECO:0000313" key="5">
    <source>
        <dbReference type="Proteomes" id="UP000221653"/>
    </source>
</evidence>
<feature type="signal peptide" evidence="2">
    <location>
        <begin position="1"/>
        <end position="25"/>
    </location>
</feature>
<dbReference type="EMBL" id="PDJF01000001">
    <property type="protein sequence ID" value="PFG27828.1"/>
    <property type="molecule type" value="Genomic_DNA"/>
</dbReference>
<feature type="compositionally biased region" description="Polar residues" evidence="1">
    <location>
        <begin position="27"/>
        <end position="44"/>
    </location>
</feature>